<dbReference type="SUPFAM" id="SSF81653">
    <property type="entry name" value="Calcium ATPase, transduction domain A"/>
    <property type="match status" value="1"/>
</dbReference>
<evidence type="ECO:0000256" key="1">
    <source>
        <dbReference type="ARBA" id="ARBA00004651"/>
    </source>
</evidence>
<feature type="transmembrane region" description="Helical" evidence="13">
    <location>
        <begin position="110"/>
        <end position="127"/>
    </location>
</feature>
<dbReference type="AlphaFoldDB" id="A0A6M6JD69"/>
<dbReference type="InterPro" id="IPR001757">
    <property type="entry name" value="P_typ_ATPase"/>
</dbReference>
<keyword evidence="10 13" id="KW-1133">Transmembrane helix</keyword>
<dbReference type="InterPro" id="IPR023214">
    <property type="entry name" value="HAD_sf"/>
</dbReference>
<keyword evidence="7" id="KW-0813">Transport</keyword>
<dbReference type="InterPro" id="IPR018303">
    <property type="entry name" value="ATPase_P-typ_P_site"/>
</dbReference>
<sequence>MDHEHAAHDHAAQFRDRFWLSLALAVPVVAASPMFADLLGYAVPGWAAPVPPVLGSVLYLYGGWPFLTGAVAELRGRRPGMMTLVALAITVAAGASAATTLGVGGLMLDFWWELALLVVIMLLGHWLEMRALGQASGALDALAELLPDSAERVGPDGAVIAVPLAALAVGDVVLVRSGGRVPADGTVTEGSAEVDESTVTGESRPVPRAAGDRVVAGTIATDSALRVRVSAVGEDTALAGIRRLVADAQASRSRAQALADRAAALLFWFALVSGALTFAVWTALGDVGSAVERTVTVLVIACPHALGLAIPLVIALSTSMSARAGILVTDRLALERMRSVDAVLFDKTGTLTRGEPAVVAVSPAPGVDRAELLALVAAAESDSEHPLARAVVAAAADVPPARDFRSLTGRGVRAVVDGHEVAVGGPALLRELGLAPLDAAFPAGATVLHVVRDGVVAGAIALADAVRPESRAAVDGLHAAGVRVVLLTGDARDVAEAVGAEVGVDEVVAEVLPADKDAAVTRLQERGLRVAMVGDGVNDAPALARADVGIAIGAGTDVARRSAGVVLASDDPRAVLAVRRLSTAGYRKMVQNLVWATGYNVLSVPLAAGVLAGVGFVLPPAAAAVAMSLSTVVVALNAQLLRRVDLRTLPPQSMVES</sequence>
<feature type="transmembrane region" description="Helical" evidence="13">
    <location>
        <begin position="262"/>
        <end position="284"/>
    </location>
</feature>
<evidence type="ECO:0000313" key="17">
    <source>
        <dbReference type="Proteomes" id="UP000505377"/>
    </source>
</evidence>
<name>A0A6M6JD69_9PSEU</name>
<feature type="region of interest" description="Disordered" evidence="14">
    <location>
        <begin position="185"/>
        <end position="206"/>
    </location>
</feature>
<evidence type="ECO:0000256" key="4">
    <source>
        <dbReference type="ARBA" id="ARBA00022692"/>
    </source>
</evidence>
<keyword evidence="7" id="KW-0187">Copper transport</keyword>
<feature type="transmembrane region" description="Helical" evidence="13">
    <location>
        <begin position="53"/>
        <end position="72"/>
    </location>
</feature>
<keyword evidence="5 13" id="KW-0479">Metal-binding</keyword>
<dbReference type="KEGG" id="pbro:HOP40_00100"/>
<dbReference type="InterPro" id="IPR027256">
    <property type="entry name" value="P-typ_ATPase_IB"/>
</dbReference>
<dbReference type="Gene3D" id="2.70.150.10">
    <property type="entry name" value="Calcium-transporting ATPase, cytoplasmic transduction domain A"/>
    <property type="match status" value="1"/>
</dbReference>
<dbReference type="GO" id="GO:0043682">
    <property type="term" value="F:P-type divalent copper transporter activity"/>
    <property type="evidence" value="ECO:0007669"/>
    <property type="project" value="TreeGrafter"/>
</dbReference>
<dbReference type="PRINTS" id="PR00119">
    <property type="entry name" value="CATATPASE"/>
</dbReference>
<dbReference type="NCBIfam" id="TIGR01511">
    <property type="entry name" value="ATPase-IB1_Cu"/>
    <property type="match status" value="1"/>
</dbReference>
<evidence type="ECO:0000256" key="13">
    <source>
        <dbReference type="RuleBase" id="RU362081"/>
    </source>
</evidence>
<dbReference type="InterPro" id="IPR008250">
    <property type="entry name" value="ATPase_P-typ_transduc_dom_A_sf"/>
</dbReference>
<dbReference type="NCBIfam" id="TIGR01494">
    <property type="entry name" value="ATPase_P-type"/>
    <property type="match status" value="1"/>
</dbReference>
<dbReference type="RefSeq" id="WP_172153813.1">
    <property type="nucleotide sequence ID" value="NZ_CP053564.1"/>
</dbReference>
<evidence type="ECO:0000256" key="14">
    <source>
        <dbReference type="SAM" id="MobiDB-lite"/>
    </source>
</evidence>
<evidence type="ECO:0000256" key="5">
    <source>
        <dbReference type="ARBA" id="ARBA00022723"/>
    </source>
</evidence>
<feature type="transmembrane region" description="Helical" evidence="13">
    <location>
        <begin position="296"/>
        <end position="316"/>
    </location>
</feature>
<dbReference type="EMBL" id="CP053564">
    <property type="protein sequence ID" value="QJY44439.1"/>
    <property type="molecule type" value="Genomic_DNA"/>
</dbReference>
<evidence type="ECO:0000259" key="15">
    <source>
        <dbReference type="Pfam" id="PF00122"/>
    </source>
</evidence>
<keyword evidence="6 13" id="KW-0547">Nucleotide-binding</keyword>
<evidence type="ECO:0000256" key="2">
    <source>
        <dbReference type="ARBA" id="ARBA00006024"/>
    </source>
</evidence>
<gene>
    <name evidence="16" type="primary">cadA</name>
    <name evidence="16" type="ORF">HOP40_00100</name>
</gene>
<evidence type="ECO:0000256" key="8">
    <source>
        <dbReference type="ARBA" id="ARBA00022840"/>
    </source>
</evidence>
<dbReference type="InterPro" id="IPR036412">
    <property type="entry name" value="HAD-like_sf"/>
</dbReference>
<keyword evidence="17" id="KW-1185">Reference proteome</keyword>
<dbReference type="Proteomes" id="UP000505377">
    <property type="component" value="Chromosome"/>
</dbReference>
<keyword evidence="4 13" id="KW-0812">Transmembrane</keyword>
<protein>
    <submittedName>
        <fullName evidence="16">Cadmium-translocating P-type ATPase</fullName>
    </submittedName>
</protein>
<feature type="transmembrane region" description="Helical" evidence="13">
    <location>
        <begin position="593"/>
        <end position="616"/>
    </location>
</feature>
<evidence type="ECO:0000256" key="11">
    <source>
        <dbReference type="ARBA" id="ARBA00023008"/>
    </source>
</evidence>
<evidence type="ECO:0000256" key="7">
    <source>
        <dbReference type="ARBA" id="ARBA00022796"/>
    </source>
</evidence>
<dbReference type="SUPFAM" id="SSF81665">
    <property type="entry name" value="Calcium ATPase, transmembrane domain M"/>
    <property type="match status" value="1"/>
</dbReference>
<keyword evidence="8 13" id="KW-0067">ATP-binding</keyword>
<comment type="similarity">
    <text evidence="2 13">Belongs to the cation transport ATPase (P-type) (TC 3.A.3) family. Type IB subfamily.</text>
</comment>
<feature type="domain" description="P-type ATPase A" evidence="15">
    <location>
        <begin position="144"/>
        <end position="245"/>
    </location>
</feature>
<dbReference type="GO" id="GO:0005886">
    <property type="term" value="C:plasma membrane"/>
    <property type="evidence" value="ECO:0007669"/>
    <property type="project" value="UniProtKB-SubCell"/>
</dbReference>
<organism evidence="16 17">
    <name type="scientific">Pseudonocardia broussonetiae</name>
    <dbReference type="NCBI Taxonomy" id="2736640"/>
    <lineage>
        <taxon>Bacteria</taxon>
        <taxon>Bacillati</taxon>
        <taxon>Actinomycetota</taxon>
        <taxon>Actinomycetes</taxon>
        <taxon>Pseudonocardiales</taxon>
        <taxon>Pseudonocardiaceae</taxon>
        <taxon>Pseudonocardia</taxon>
    </lineage>
</organism>
<feature type="transmembrane region" description="Helical" evidence="13">
    <location>
        <begin position="84"/>
        <end position="104"/>
    </location>
</feature>
<feature type="transmembrane region" description="Helical" evidence="13">
    <location>
        <begin position="622"/>
        <end position="641"/>
    </location>
</feature>
<dbReference type="GO" id="GO:0016887">
    <property type="term" value="F:ATP hydrolysis activity"/>
    <property type="evidence" value="ECO:0007669"/>
    <property type="project" value="InterPro"/>
</dbReference>
<accession>A0A6M6JD69</accession>
<dbReference type="Gene3D" id="3.40.1110.10">
    <property type="entry name" value="Calcium-transporting ATPase, cytoplasmic domain N"/>
    <property type="match status" value="1"/>
</dbReference>
<dbReference type="NCBIfam" id="TIGR01525">
    <property type="entry name" value="ATPase-IB_hvy"/>
    <property type="match status" value="1"/>
</dbReference>
<keyword evidence="7" id="KW-0406">Ion transport</keyword>
<evidence type="ECO:0000256" key="6">
    <source>
        <dbReference type="ARBA" id="ARBA00022741"/>
    </source>
</evidence>
<dbReference type="InterPro" id="IPR023299">
    <property type="entry name" value="ATPase_P-typ_cyto_dom_N"/>
</dbReference>
<proteinExistence type="inferred from homology"/>
<evidence type="ECO:0000256" key="12">
    <source>
        <dbReference type="ARBA" id="ARBA00023136"/>
    </source>
</evidence>
<dbReference type="GO" id="GO:0005524">
    <property type="term" value="F:ATP binding"/>
    <property type="evidence" value="ECO:0007669"/>
    <property type="project" value="UniProtKB-UniRule"/>
</dbReference>
<dbReference type="PANTHER" id="PTHR43520">
    <property type="entry name" value="ATP7, ISOFORM B"/>
    <property type="match status" value="1"/>
</dbReference>
<dbReference type="PANTHER" id="PTHR43520:SF8">
    <property type="entry name" value="P-TYPE CU(+) TRANSPORTER"/>
    <property type="match status" value="1"/>
</dbReference>
<dbReference type="Gene3D" id="3.40.50.1000">
    <property type="entry name" value="HAD superfamily/HAD-like"/>
    <property type="match status" value="1"/>
</dbReference>
<keyword evidence="3 13" id="KW-1003">Cell membrane</keyword>
<dbReference type="FunFam" id="2.70.150.10:FF:000020">
    <property type="entry name" value="Copper-exporting P-type ATPase A"/>
    <property type="match status" value="1"/>
</dbReference>
<evidence type="ECO:0000256" key="10">
    <source>
        <dbReference type="ARBA" id="ARBA00022989"/>
    </source>
</evidence>
<dbReference type="GO" id="GO:0005507">
    <property type="term" value="F:copper ion binding"/>
    <property type="evidence" value="ECO:0007669"/>
    <property type="project" value="TreeGrafter"/>
</dbReference>
<keyword evidence="9" id="KW-1278">Translocase</keyword>
<dbReference type="InterPro" id="IPR023298">
    <property type="entry name" value="ATPase_P-typ_TM_dom_sf"/>
</dbReference>
<dbReference type="GO" id="GO:0055070">
    <property type="term" value="P:copper ion homeostasis"/>
    <property type="evidence" value="ECO:0007669"/>
    <property type="project" value="TreeGrafter"/>
</dbReference>
<evidence type="ECO:0000313" key="16">
    <source>
        <dbReference type="EMBL" id="QJY44439.1"/>
    </source>
</evidence>
<reference evidence="16 17" key="1">
    <citation type="submission" date="2020-05" db="EMBL/GenBank/DDBJ databases">
        <authorList>
            <person name="Mo P."/>
        </authorList>
    </citation>
    <scope>NUCLEOTIDE SEQUENCE [LARGE SCALE GENOMIC DNA]</scope>
    <source>
        <strain evidence="16 17">Gen01</strain>
    </source>
</reference>
<dbReference type="PROSITE" id="PS00154">
    <property type="entry name" value="ATPASE_E1_E2"/>
    <property type="match status" value="1"/>
</dbReference>
<dbReference type="NCBIfam" id="TIGR01512">
    <property type="entry name" value="ATPase-IB2_Cd"/>
    <property type="match status" value="1"/>
</dbReference>
<dbReference type="Pfam" id="PF00122">
    <property type="entry name" value="E1-E2_ATPase"/>
    <property type="match status" value="1"/>
</dbReference>
<dbReference type="InterPro" id="IPR059000">
    <property type="entry name" value="ATPase_P-type_domA"/>
</dbReference>
<keyword evidence="12 13" id="KW-0472">Membrane</keyword>
<dbReference type="Pfam" id="PF00702">
    <property type="entry name" value="Hydrolase"/>
    <property type="match status" value="1"/>
</dbReference>
<dbReference type="SUPFAM" id="SSF56784">
    <property type="entry name" value="HAD-like"/>
    <property type="match status" value="1"/>
</dbReference>
<feature type="transmembrane region" description="Helical" evidence="13">
    <location>
        <begin position="18"/>
        <end position="41"/>
    </location>
</feature>
<evidence type="ECO:0000256" key="3">
    <source>
        <dbReference type="ARBA" id="ARBA00022475"/>
    </source>
</evidence>
<evidence type="ECO:0000256" key="9">
    <source>
        <dbReference type="ARBA" id="ARBA00022967"/>
    </source>
</evidence>
<comment type="subcellular location">
    <subcellularLocation>
        <location evidence="1">Cell membrane</location>
        <topology evidence="1">Multi-pass membrane protein</topology>
    </subcellularLocation>
</comment>
<keyword evidence="11" id="KW-0186">Copper</keyword>